<dbReference type="EMBL" id="KQ976526">
    <property type="protein sequence ID" value="KYM81937.1"/>
    <property type="molecule type" value="Genomic_DNA"/>
</dbReference>
<reference evidence="1 2" key="1">
    <citation type="submission" date="2015-09" db="EMBL/GenBank/DDBJ databases">
        <title>Atta colombica WGS genome.</title>
        <authorList>
            <person name="Nygaard S."/>
            <person name="Hu H."/>
            <person name="Boomsma J."/>
            <person name="Zhang G."/>
        </authorList>
    </citation>
    <scope>NUCLEOTIDE SEQUENCE [LARGE SCALE GENOMIC DNA]</scope>
    <source>
        <strain evidence="1">Treedump-2</strain>
        <tissue evidence="1">Whole body</tissue>
    </source>
</reference>
<keyword evidence="2" id="KW-1185">Reference proteome</keyword>
<dbReference type="AlphaFoldDB" id="A0A195BCI8"/>
<evidence type="ECO:0000313" key="2">
    <source>
        <dbReference type="Proteomes" id="UP000078540"/>
    </source>
</evidence>
<organism evidence="1 2">
    <name type="scientific">Atta colombica</name>
    <dbReference type="NCBI Taxonomy" id="520822"/>
    <lineage>
        <taxon>Eukaryota</taxon>
        <taxon>Metazoa</taxon>
        <taxon>Ecdysozoa</taxon>
        <taxon>Arthropoda</taxon>
        <taxon>Hexapoda</taxon>
        <taxon>Insecta</taxon>
        <taxon>Pterygota</taxon>
        <taxon>Neoptera</taxon>
        <taxon>Endopterygota</taxon>
        <taxon>Hymenoptera</taxon>
        <taxon>Apocrita</taxon>
        <taxon>Aculeata</taxon>
        <taxon>Formicoidea</taxon>
        <taxon>Formicidae</taxon>
        <taxon>Myrmicinae</taxon>
        <taxon>Atta</taxon>
    </lineage>
</organism>
<proteinExistence type="predicted"/>
<accession>A0A195BCI8</accession>
<protein>
    <submittedName>
        <fullName evidence="1">Uncharacterized protein</fullName>
    </submittedName>
</protein>
<gene>
    <name evidence="1" type="ORF">ALC53_07578</name>
</gene>
<evidence type="ECO:0000313" key="1">
    <source>
        <dbReference type="EMBL" id="KYM81937.1"/>
    </source>
</evidence>
<dbReference type="Proteomes" id="UP000078540">
    <property type="component" value="Unassembled WGS sequence"/>
</dbReference>
<name>A0A195BCI8_9HYME</name>
<sequence length="170" mass="19299">MRGIALCADGVRNCRVTAWEAWERPLVSEKLMVHGCILLLRLDMVKRAAKRCRPSRRLWDGTWCAGTEVEPQKIIQSCPCNRLTELYHATESNNGRYRVFLKVTGEPFSDKVRMSTDKNLWSVLQVRFSFLVSLSSLIKLQMIEGSSLPLSSTCDKDSHKKAIMNAPVVN</sequence>